<sequence length="129" mass="14277">MISDLPTTRARKRNRLLAGNRPSDEIHSLYLRLETCAAAEDLVLIPTGLSNVERLPRADFGPELSQHDLDEFVAMMVGLGARGLYVTEGLAHIRHVSDIDHLAVPEGPSSLRIECLHAGVLHVWTHAER</sequence>
<protein>
    <submittedName>
        <fullName evidence="1">Uncharacterized protein</fullName>
    </submittedName>
</protein>
<dbReference type="RefSeq" id="WP_344678877.1">
    <property type="nucleotide sequence ID" value="NZ_BAAAUX010000009.1"/>
</dbReference>
<evidence type="ECO:0000313" key="2">
    <source>
        <dbReference type="Proteomes" id="UP001500979"/>
    </source>
</evidence>
<comment type="caution">
    <text evidence="1">The sequence shown here is derived from an EMBL/GenBank/DDBJ whole genome shotgun (WGS) entry which is preliminary data.</text>
</comment>
<dbReference type="Proteomes" id="UP001500979">
    <property type="component" value="Unassembled WGS sequence"/>
</dbReference>
<name>A0ABN3V8M3_9PSEU</name>
<reference evidence="1 2" key="1">
    <citation type="journal article" date="2019" name="Int. J. Syst. Evol. Microbiol.">
        <title>The Global Catalogue of Microorganisms (GCM) 10K type strain sequencing project: providing services to taxonomists for standard genome sequencing and annotation.</title>
        <authorList>
            <consortium name="The Broad Institute Genomics Platform"/>
            <consortium name="The Broad Institute Genome Sequencing Center for Infectious Disease"/>
            <person name="Wu L."/>
            <person name="Ma J."/>
        </authorList>
    </citation>
    <scope>NUCLEOTIDE SEQUENCE [LARGE SCALE GENOMIC DNA]</scope>
    <source>
        <strain evidence="1 2">JCM 9383</strain>
    </source>
</reference>
<evidence type="ECO:0000313" key="1">
    <source>
        <dbReference type="EMBL" id="GAA2783193.1"/>
    </source>
</evidence>
<keyword evidence="2" id="KW-1185">Reference proteome</keyword>
<proteinExistence type="predicted"/>
<dbReference type="EMBL" id="BAAAUX010000009">
    <property type="protein sequence ID" value="GAA2783193.1"/>
    <property type="molecule type" value="Genomic_DNA"/>
</dbReference>
<gene>
    <name evidence="1" type="ORF">GCM10010470_16470</name>
</gene>
<organism evidence="1 2">
    <name type="scientific">Saccharopolyspora taberi</name>
    <dbReference type="NCBI Taxonomy" id="60895"/>
    <lineage>
        <taxon>Bacteria</taxon>
        <taxon>Bacillati</taxon>
        <taxon>Actinomycetota</taxon>
        <taxon>Actinomycetes</taxon>
        <taxon>Pseudonocardiales</taxon>
        <taxon>Pseudonocardiaceae</taxon>
        <taxon>Saccharopolyspora</taxon>
    </lineage>
</organism>
<accession>A0ABN3V8M3</accession>